<accession>A0A2X2X954</accession>
<dbReference type="OrthoDB" id="1243577at2"/>
<organism evidence="2 4">
    <name type="scientific">Chryseobacterium jejuense</name>
    <dbReference type="NCBI Taxonomy" id="445960"/>
    <lineage>
        <taxon>Bacteria</taxon>
        <taxon>Pseudomonadati</taxon>
        <taxon>Bacteroidota</taxon>
        <taxon>Flavobacteriia</taxon>
        <taxon>Flavobacteriales</taxon>
        <taxon>Weeksellaceae</taxon>
        <taxon>Chryseobacterium group</taxon>
        <taxon>Chryseobacterium</taxon>
    </lineage>
</organism>
<dbReference type="Proteomes" id="UP000199426">
    <property type="component" value="Unassembled WGS sequence"/>
</dbReference>
<dbReference type="EMBL" id="UAWB01000014">
    <property type="protein sequence ID" value="SQB47211.1"/>
    <property type="molecule type" value="Genomic_DNA"/>
</dbReference>
<sequence>MNKINITPYTKELSDSLFSDREIEKLRYFPMDRFYLIDNNYLGKIVSLNYLEFLFYNLEMVNESYTVQLLVCLPELWENVAYEDIIFLIENFTNSFSFYALVEFTHRYLEIDLMDEIFYNENVDLKFKKDCARYLHNIIATLYMNEFDYIDFKENLFGVNMEQLEKIRLKFQNDNNFKKTISIEELYKKLSLIRFDKDHSLPV</sequence>
<reference evidence="1 3" key="1">
    <citation type="submission" date="2016-10" db="EMBL/GenBank/DDBJ databases">
        <authorList>
            <person name="Varghese N."/>
            <person name="Submissions S."/>
        </authorList>
    </citation>
    <scope>NUCLEOTIDE SEQUENCE [LARGE SCALE GENOMIC DNA]</scope>
    <source>
        <strain evidence="1 3">DSM 19299</strain>
    </source>
</reference>
<dbReference type="EMBL" id="FNEG01000002">
    <property type="protein sequence ID" value="SDI61226.1"/>
    <property type="molecule type" value="Genomic_DNA"/>
</dbReference>
<reference evidence="2 4" key="2">
    <citation type="submission" date="2018-06" db="EMBL/GenBank/DDBJ databases">
        <authorList>
            <consortium name="Pathogen Informatics"/>
            <person name="Doyle S."/>
        </authorList>
    </citation>
    <scope>NUCLEOTIDE SEQUENCE [LARGE SCALE GENOMIC DNA]</scope>
    <source>
        <strain evidence="2 4">NCTC13492</strain>
    </source>
</reference>
<dbReference type="Proteomes" id="UP000251670">
    <property type="component" value="Unassembled WGS sequence"/>
</dbReference>
<keyword evidence="3" id="KW-1185">Reference proteome</keyword>
<name>A0A2X2X954_CHRJE</name>
<evidence type="ECO:0000313" key="3">
    <source>
        <dbReference type="Proteomes" id="UP000199426"/>
    </source>
</evidence>
<gene>
    <name evidence="2" type="ORF">NCTC13492_04290</name>
    <name evidence="1" type="ORF">SAMN05421542_1480</name>
</gene>
<evidence type="ECO:0000313" key="2">
    <source>
        <dbReference type="EMBL" id="SQB47211.1"/>
    </source>
</evidence>
<protein>
    <submittedName>
        <fullName evidence="2">Uncharacterized protein</fullName>
    </submittedName>
</protein>
<dbReference type="AlphaFoldDB" id="A0A2X2X954"/>
<evidence type="ECO:0000313" key="4">
    <source>
        <dbReference type="Proteomes" id="UP000251670"/>
    </source>
</evidence>
<evidence type="ECO:0000313" key="1">
    <source>
        <dbReference type="EMBL" id="SDI61226.1"/>
    </source>
</evidence>
<dbReference type="RefSeq" id="WP_089735037.1">
    <property type="nucleotide sequence ID" value="NZ_FNEG01000002.1"/>
</dbReference>
<proteinExistence type="predicted"/>